<name>A0A364P3R5_9PROT</name>
<evidence type="ECO:0000313" key="1">
    <source>
        <dbReference type="EMBL" id="RAU23755.1"/>
    </source>
</evidence>
<dbReference type="RefSeq" id="WP_112141986.1">
    <property type="nucleotide sequence ID" value="NZ_PGTO01000001.1"/>
</dbReference>
<gene>
    <name evidence="1" type="ORF">CU669_01270</name>
</gene>
<dbReference type="AlphaFoldDB" id="A0A364P3R5"/>
<evidence type="ECO:0000313" key="2">
    <source>
        <dbReference type="Proteomes" id="UP000251075"/>
    </source>
</evidence>
<keyword evidence="2" id="KW-1185">Reference proteome</keyword>
<dbReference type="OrthoDB" id="7363671at2"/>
<organism evidence="1 2">
    <name type="scientific">Paramagnetospirillum kuznetsovii</name>
    <dbReference type="NCBI Taxonomy" id="2053833"/>
    <lineage>
        <taxon>Bacteria</taxon>
        <taxon>Pseudomonadati</taxon>
        <taxon>Pseudomonadota</taxon>
        <taxon>Alphaproteobacteria</taxon>
        <taxon>Rhodospirillales</taxon>
        <taxon>Magnetospirillaceae</taxon>
        <taxon>Paramagnetospirillum</taxon>
    </lineage>
</organism>
<accession>A0A364P3R5</accession>
<proteinExistence type="predicted"/>
<dbReference type="Proteomes" id="UP000251075">
    <property type="component" value="Unassembled WGS sequence"/>
</dbReference>
<reference evidence="1 2" key="1">
    <citation type="submission" date="2017-11" db="EMBL/GenBank/DDBJ databases">
        <title>Draft genome sequence of magnetotactic bacterium Magnetospirillum kuznetsovii LBB-42.</title>
        <authorList>
            <person name="Grouzdev D.S."/>
            <person name="Rysina M.S."/>
            <person name="Baslerov R.V."/>
            <person name="Koziaeva V."/>
        </authorList>
    </citation>
    <scope>NUCLEOTIDE SEQUENCE [LARGE SCALE GENOMIC DNA]</scope>
    <source>
        <strain evidence="1 2">LBB-42</strain>
    </source>
</reference>
<protein>
    <submittedName>
        <fullName evidence="1">Uncharacterized protein</fullName>
    </submittedName>
</protein>
<dbReference type="EMBL" id="PGTO01000001">
    <property type="protein sequence ID" value="RAU23755.1"/>
    <property type="molecule type" value="Genomic_DNA"/>
</dbReference>
<sequence>MRTTIERIEAGRLLPTEDLLRLGLAPRRVLRVILETVDDDDEISITQMNAQGGAFAHLTDEPDLYSESDLIERNED</sequence>
<comment type="caution">
    <text evidence="1">The sequence shown here is derived from an EMBL/GenBank/DDBJ whole genome shotgun (WGS) entry which is preliminary data.</text>
</comment>